<organism evidence="5 6">
    <name type="scientific">Bacillus carboniphilus</name>
    <dbReference type="NCBI Taxonomy" id="86663"/>
    <lineage>
        <taxon>Bacteria</taxon>
        <taxon>Bacillati</taxon>
        <taxon>Bacillota</taxon>
        <taxon>Bacilli</taxon>
        <taxon>Bacillales</taxon>
        <taxon>Bacillaceae</taxon>
        <taxon>Bacillus</taxon>
    </lineage>
</organism>
<dbReference type="PRINTS" id="PR00069">
    <property type="entry name" value="ALDKETRDTASE"/>
</dbReference>
<accession>A0ABN0W7F6</accession>
<dbReference type="CDD" id="cd19157">
    <property type="entry name" value="AKR_AKR5G1-3"/>
    <property type="match status" value="1"/>
</dbReference>
<dbReference type="PROSITE" id="PS00063">
    <property type="entry name" value="ALDOKETO_REDUCTASE_3"/>
    <property type="match status" value="1"/>
</dbReference>
<evidence type="ECO:0000256" key="2">
    <source>
        <dbReference type="ARBA" id="ARBA00022857"/>
    </source>
</evidence>
<name>A0ABN0W7F6_9BACI</name>
<proteinExistence type="inferred from homology"/>
<dbReference type="SUPFAM" id="SSF51430">
    <property type="entry name" value="NAD(P)-linked oxidoreductase"/>
    <property type="match status" value="1"/>
</dbReference>
<sequence>MSKTLQGTTKLHNGIEMPYFGLGVYKVEEGHQVEETVHAALDLGYRAVDTAALYENEEGVGKAVREHSVPREDIFVTTKVWNSDQGYDSTLRAFEDSYNKLGLDYIDLYLIHWPVVAKYKDTWKALERLYSEGVVKAIGVSNFQPHHLEDLMNTANEKPVVNQVECHPLLTQEEVKAYCRQHDIRVEAWSPIAKGTVMDNPVLVELAKKYGKSPAQVILRWHLQNDVIVIPKSVTPSRLKENADIFDFELSTEDLEKVNQLNKNQRLGADPDNFDF</sequence>
<evidence type="ECO:0000256" key="3">
    <source>
        <dbReference type="ARBA" id="ARBA00023002"/>
    </source>
</evidence>
<comment type="caution">
    <text evidence="5">The sequence shown here is derived from an EMBL/GenBank/DDBJ whole genome shotgun (WGS) entry which is preliminary data.</text>
</comment>
<dbReference type="InterPro" id="IPR020471">
    <property type="entry name" value="AKR"/>
</dbReference>
<dbReference type="Gene3D" id="3.20.20.100">
    <property type="entry name" value="NADP-dependent oxidoreductase domain"/>
    <property type="match status" value="1"/>
</dbReference>
<reference evidence="5 6" key="1">
    <citation type="journal article" date="2019" name="Int. J. Syst. Evol. Microbiol.">
        <title>The Global Catalogue of Microorganisms (GCM) 10K type strain sequencing project: providing services to taxonomists for standard genome sequencing and annotation.</title>
        <authorList>
            <consortium name="The Broad Institute Genomics Platform"/>
            <consortium name="The Broad Institute Genome Sequencing Center for Infectious Disease"/>
            <person name="Wu L."/>
            <person name="Ma J."/>
        </authorList>
    </citation>
    <scope>NUCLEOTIDE SEQUENCE [LARGE SCALE GENOMIC DNA]</scope>
    <source>
        <strain evidence="5 6">JCM 9731</strain>
    </source>
</reference>
<keyword evidence="3" id="KW-0560">Oxidoreductase</keyword>
<comment type="similarity">
    <text evidence="1">Belongs to the aldo/keto reductase family.</text>
</comment>
<protein>
    <submittedName>
        <fullName evidence="5">Aldo/keto reductase</fullName>
    </submittedName>
</protein>
<evidence type="ECO:0000313" key="5">
    <source>
        <dbReference type="EMBL" id="GAA0327882.1"/>
    </source>
</evidence>
<evidence type="ECO:0000259" key="4">
    <source>
        <dbReference type="Pfam" id="PF00248"/>
    </source>
</evidence>
<dbReference type="InterPro" id="IPR023210">
    <property type="entry name" value="NADP_OxRdtase_dom"/>
</dbReference>
<dbReference type="PANTHER" id="PTHR43827">
    <property type="entry name" value="2,5-DIKETO-D-GLUCONIC ACID REDUCTASE"/>
    <property type="match status" value="1"/>
</dbReference>
<dbReference type="InterPro" id="IPR018170">
    <property type="entry name" value="Aldo/ket_reductase_CS"/>
</dbReference>
<keyword evidence="2" id="KW-0521">NADP</keyword>
<dbReference type="InterPro" id="IPR044500">
    <property type="entry name" value="AKR5G"/>
</dbReference>
<dbReference type="PIRSF" id="PIRSF000097">
    <property type="entry name" value="AKR"/>
    <property type="match status" value="1"/>
</dbReference>
<keyword evidence="6" id="KW-1185">Reference proteome</keyword>
<evidence type="ECO:0000313" key="6">
    <source>
        <dbReference type="Proteomes" id="UP001500782"/>
    </source>
</evidence>
<feature type="domain" description="NADP-dependent oxidoreductase" evidence="4">
    <location>
        <begin position="31"/>
        <end position="262"/>
    </location>
</feature>
<dbReference type="RefSeq" id="WP_343798337.1">
    <property type="nucleotide sequence ID" value="NZ_BAAADJ010000019.1"/>
</dbReference>
<evidence type="ECO:0000256" key="1">
    <source>
        <dbReference type="ARBA" id="ARBA00007905"/>
    </source>
</evidence>
<dbReference type="InterPro" id="IPR036812">
    <property type="entry name" value="NAD(P)_OxRdtase_dom_sf"/>
</dbReference>
<dbReference type="PROSITE" id="PS00062">
    <property type="entry name" value="ALDOKETO_REDUCTASE_2"/>
    <property type="match status" value="1"/>
</dbReference>
<dbReference type="PANTHER" id="PTHR43827:SF3">
    <property type="entry name" value="NADP-DEPENDENT OXIDOREDUCTASE DOMAIN-CONTAINING PROTEIN"/>
    <property type="match status" value="1"/>
</dbReference>
<dbReference type="Proteomes" id="UP001500782">
    <property type="component" value="Unassembled WGS sequence"/>
</dbReference>
<dbReference type="Pfam" id="PF00248">
    <property type="entry name" value="Aldo_ket_red"/>
    <property type="match status" value="1"/>
</dbReference>
<dbReference type="EMBL" id="BAAADJ010000019">
    <property type="protein sequence ID" value="GAA0327882.1"/>
    <property type="molecule type" value="Genomic_DNA"/>
</dbReference>
<dbReference type="PROSITE" id="PS00798">
    <property type="entry name" value="ALDOKETO_REDUCTASE_1"/>
    <property type="match status" value="1"/>
</dbReference>
<gene>
    <name evidence="5" type="ORF">GCM10008967_17960</name>
</gene>